<dbReference type="AlphaFoldDB" id="A0A0D8JU95"/>
<evidence type="ECO:0000256" key="1">
    <source>
        <dbReference type="SAM" id="Phobius"/>
    </source>
</evidence>
<reference evidence="3" key="1">
    <citation type="journal article" date="2009" name="Genome Res.">
        <title>Comparative genomic analyses of the human fungal pathogens Coccidioides and their relatives.</title>
        <authorList>
            <person name="Sharpton T.J."/>
            <person name="Stajich J.E."/>
            <person name="Rounsley S.D."/>
            <person name="Gardner M.J."/>
            <person name="Wortman J.R."/>
            <person name="Jordar V.S."/>
            <person name="Maiti R."/>
            <person name="Kodira C.D."/>
            <person name="Neafsey D.E."/>
            <person name="Zeng Q."/>
            <person name="Hung C.-Y."/>
            <person name="McMahan C."/>
            <person name="Muszewska A."/>
            <person name="Grynberg M."/>
            <person name="Mandel M.A."/>
            <person name="Kellner E.M."/>
            <person name="Barker B.M."/>
            <person name="Galgiani J.N."/>
            <person name="Orbach M.J."/>
            <person name="Kirkland T.N."/>
            <person name="Cole G.T."/>
            <person name="Henn M.R."/>
            <person name="Birren B.W."/>
            <person name="Taylor J.W."/>
        </authorList>
    </citation>
    <scope>NUCLEOTIDE SEQUENCE [LARGE SCALE GENOMIC DNA]</scope>
    <source>
        <strain evidence="3">RS</strain>
    </source>
</reference>
<dbReference type="InParanoid" id="A0A0D8JU95"/>
<dbReference type="EMBL" id="GG704913">
    <property type="protein sequence ID" value="KJF60920.1"/>
    <property type="molecule type" value="Genomic_DNA"/>
</dbReference>
<accession>A0A0D8JU95</accession>
<keyword evidence="1" id="KW-0812">Transmembrane</keyword>
<gene>
    <name evidence="2" type="ORF">CIMG_13322</name>
</gene>
<dbReference type="KEGG" id="cim:CIMG_13322"/>
<evidence type="ECO:0000313" key="2">
    <source>
        <dbReference type="EMBL" id="KJF60920.1"/>
    </source>
</evidence>
<reference evidence="3" key="2">
    <citation type="journal article" date="2010" name="Genome Res.">
        <title>Population genomic sequencing of Coccidioides fungi reveals recent hybridization and transposon control.</title>
        <authorList>
            <person name="Neafsey D.E."/>
            <person name="Barker B.M."/>
            <person name="Sharpton T.J."/>
            <person name="Stajich J.E."/>
            <person name="Park D.J."/>
            <person name="Whiston E."/>
            <person name="Hung C.-Y."/>
            <person name="McMahan C."/>
            <person name="White J."/>
            <person name="Sykes S."/>
            <person name="Heiman D."/>
            <person name="Young S."/>
            <person name="Zeng Q."/>
            <person name="Abouelleil A."/>
            <person name="Aftuck L."/>
            <person name="Bessette D."/>
            <person name="Brown A."/>
            <person name="FitzGerald M."/>
            <person name="Lui A."/>
            <person name="Macdonald J.P."/>
            <person name="Priest M."/>
            <person name="Orbach M.J."/>
            <person name="Galgiani J.N."/>
            <person name="Kirkland T.N."/>
            <person name="Cole G.T."/>
            <person name="Birren B.W."/>
            <person name="Henn M.R."/>
            <person name="Taylor J.W."/>
            <person name="Rounsley S.D."/>
        </authorList>
    </citation>
    <scope>GENOME REANNOTATION</scope>
    <source>
        <strain evidence="3">RS</strain>
    </source>
</reference>
<dbReference type="RefSeq" id="XP_004445182.1">
    <property type="nucleotide sequence ID" value="XM_004445125.1"/>
</dbReference>
<organism evidence="2 3">
    <name type="scientific">Coccidioides immitis (strain RS)</name>
    <name type="common">Valley fever fungus</name>
    <dbReference type="NCBI Taxonomy" id="246410"/>
    <lineage>
        <taxon>Eukaryota</taxon>
        <taxon>Fungi</taxon>
        <taxon>Dikarya</taxon>
        <taxon>Ascomycota</taxon>
        <taxon>Pezizomycotina</taxon>
        <taxon>Eurotiomycetes</taxon>
        <taxon>Eurotiomycetidae</taxon>
        <taxon>Onygenales</taxon>
        <taxon>Onygenaceae</taxon>
        <taxon>Coccidioides</taxon>
    </lineage>
</organism>
<dbReference type="VEuPathDB" id="FungiDB:CIMG_13322"/>
<dbReference type="GeneID" id="24164949"/>
<dbReference type="Proteomes" id="UP000001261">
    <property type="component" value="Unassembled WGS sequence"/>
</dbReference>
<feature type="transmembrane region" description="Helical" evidence="1">
    <location>
        <begin position="26"/>
        <end position="46"/>
    </location>
</feature>
<sequence length="201" mass="23101">MLTFSSRDHGLRAVSLVCFQPRLCAGLSWLGLQSSVTIFMPVLVLLRLSARSICLLSLLAFFFSFLFFPPFRLFSFFLIDMETWGKIPSRGPPDLWDRPTFSLRKHFPPTTCIWPQDQLWFFSCISSRLTNQCMKDSGRTVPLLLSLFSRLPFRRRGPEYGSLINFILNLPIKFSPLADQIPLFIFRLMTGPAKKLRRGAG</sequence>
<proteinExistence type="predicted"/>
<keyword evidence="1" id="KW-0472">Membrane</keyword>
<keyword evidence="1" id="KW-1133">Transmembrane helix</keyword>
<protein>
    <submittedName>
        <fullName evidence="2">Uncharacterized protein</fullName>
    </submittedName>
</protein>
<keyword evidence="3" id="KW-1185">Reference proteome</keyword>
<name>A0A0D8JU95_COCIM</name>
<feature type="transmembrane region" description="Helical" evidence="1">
    <location>
        <begin position="53"/>
        <end position="79"/>
    </location>
</feature>
<evidence type="ECO:0000313" key="3">
    <source>
        <dbReference type="Proteomes" id="UP000001261"/>
    </source>
</evidence>